<feature type="region of interest" description="Disordered" evidence="1">
    <location>
        <begin position="42"/>
        <end position="89"/>
    </location>
</feature>
<dbReference type="EMBL" id="BOMW01000065">
    <property type="protein sequence ID" value="GIF08557.1"/>
    <property type="molecule type" value="Genomic_DNA"/>
</dbReference>
<comment type="caution">
    <text evidence="2">The sequence shown here is derived from an EMBL/GenBank/DDBJ whole genome shotgun (WGS) entry which is preliminary data.</text>
</comment>
<dbReference type="Proteomes" id="UP000629619">
    <property type="component" value="Unassembled WGS sequence"/>
</dbReference>
<feature type="compositionally biased region" description="Basic and acidic residues" evidence="1">
    <location>
        <begin position="42"/>
        <end position="54"/>
    </location>
</feature>
<evidence type="ECO:0000313" key="3">
    <source>
        <dbReference type="Proteomes" id="UP000629619"/>
    </source>
</evidence>
<evidence type="ECO:0000256" key="1">
    <source>
        <dbReference type="SAM" id="MobiDB-lite"/>
    </source>
</evidence>
<accession>A0A919TNB4</accession>
<dbReference type="AlphaFoldDB" id="A0A919TNB4"/>
<proteinExistence type="predicted"/>
<reference evidence="2" key="1">
    <citation type="submission" date="2021-01" db="EMBL/GenBank/DDBJ databases">
        <title>Whole genome shotgun sequence of Actinoplanes siamensis NBRC 109076.</title>
        <authorList>
            <person name="Komaki H."/>
            <person name="Tamura T."/>
        </authorList>
    </citation>
    <scope>NUCLEOTIDE SEQUENCE</scope>
    <source>
        <strain evidence="2">NBRC 109076</strain>
    </source>
</reference>
<gene>
    <name evidence="2" type="ORF">Asi03nite_60950</name>
</gene>
<sequence>MRDADPHVGSAAAGQFHLADAADPADGVHVRVAGENRDALAADADRAQDARQLAEDGAPPMAPASAGLTRGASPDSQGIGCPCAPWRVR</sequence>
<name>A0A919TNB4_9ACTN</name>
<keyword evidence="3" id="KW-1185">Reference proteome</keyword>
<evidence type="ECO:0000313" key="2">
    <source>
        <dbReference type="EMBL" id="GIF08557.1"/>
    </source>
</evidence>
<organism evidence="2 3">
    <name type="scientific">Actinoplanes siamensis</name>
    <dbReference type="NCBI Taxonomy" id="1223317"/>
    <lineage>
        <taxon>Bacteria</taxon>
        <taxon>Bacillati</taxon>
        <taxon>Actinomycetota</taxon>
        <taxon>Actinomycetes</taxon>
        <taxon>Micromonosporales</taxon>
        <taxon>Micromonosporaceae</taxon>
        <taxon>Actinoplanes</taxon>
    </lineage>
</organism>
<protein>
    <submittedName>
        <fullName evidence="2">Uncharacterized protein</fullName>
    </submittedName>
</protein>